<comment type="catalytic activity">
    <reaction evidence="1 8">
        <text>Exonucleolytic cleavage in the 3'- to 5'-direction to yield nucleoside 5'-phosphates.</text>
        <dbReference type="EC" id="3.1.13.1"/>
    </reaction>
</comment>
<evidence type="ECO:0000313" key="10">
    <source>
        <dbReference type="EMBL" id="BBB15196.1"/>
    </source>
</evidence>
<dbReference type="Pfam" id="PF00575">
    <property type="entry name" value="S1"/>
    <property type="match status" value="1"/>
</dbReference>
<dbReference type="PANTHER" id="PTHR23355">
    <property type="entry name" value="RIBONUCLEASE"/>
    <property type="match status" value="1"/>
</dbReference>
<dbReference type="GO" id="GO:0005829">
    <property type="term" value="C:cytosol"/>
    <property type="evidence" value="ECO:0007669"/>
    <property type="project" value="TreeGrafter"/>
</dbReference>
<comment type="function">
    <text evidence="8">3'-5' exoribonuclease that releases 5'-nucleoside monophosphates and is involved in maturation of structured RNAs.</text>
</comment>
<evidence type="ECO:0000259" key="9">
    <source>
        <dbReference type="PROSITE" id="PS50126"/>
    </source>
</evidence>
<evidence type="ECO:0000256" key="2">
    <source>
        <dbReference type="ARBA" id="ARBA00004496"/>
    </source>
</evidence>
<dbReference type="KEGG" id="rvi:RVIR1_07000"/>
<dbReference type="InterPro" id="IPR004476">
    <property type="entry name" value="RNase_II/RNase_R"/>
</dbReference>
<keyword evidence="6 8" id="KW-0269">Exonuclease</keyword>
<dbReference type="SMART" id="SM00955">
    <property type="entry name" value="RNB"/>
    <property type="match status" value="1"/>
</dbReference>
<name>A0A2Z5UU76_9COXI</name>
<dbReference type="AlphaFoldDB" id="A0A2Z5UU76"/>
<comment type="subcellular location">
    <subcellularLocation>
        <location evidence="2 8">Cytoplasm</location>
    </subcellularLocation>
</comment>
<dbReference type="NCBIfam" id="TIGR00358">
    <property type="entry name" value="3_prime_RNase"/>
    <property type="match status" value="1"/>
</dbReference>
<organism evidence="10 11">
    <name type="scientific">Candidatus Rickettsiella viridis</name>
    <dbReference type="NCBI Taxonomy" id="676208"/>
    <lineage>
        <taxon>Bacteria</taxon>
        <taxon>Pseudomonadati</taxon>
        <taxon>Pseudomonadota</taxon>
        <taxon>Gammaproteobacteria</taxon>
        <taxon>Legionellales</taxon>
        <taxon>Coxiellaceae</taxon>
        <taxon>Rickettsiella</taxon>
    </lineage>
</organism>
<evidence type="ECO:0000256" key="5">
    <source>
        <dbReference type="ARBA" id="ARBA00022801"/>
    </source>
</evidence>
<dbReference type="CDD" id="cd04471">
    <property type="entry name" value="S1_RNase_R"/>
    <property type="match status" value="1"/>
</dbReference>
<keyword evidence="7 8" id="KW-0694">RNA-binding</keyword>
<evidence type="ECO:0000256" key="1">
    <source>
        <dbReference type="ARBA" id="ARBA00001849"/>
    </source>
</evidence>
<evidence type="ECO:0000313" key="11">
    <source>
        <dbReference type="Proteomes" id="UP000282483"/>
    </source>
</evidence>
<dbReference type="Pfam" id="PF00773">
    <property type="entry name" value="RNB"/>
    <property type="match status" value="1"/>
</dbReference>
<sequence>MGKKAKPLRVDPFAKREAEKYSNPIPSREYILDYLQQCGHLVKREELFQALGLKKDDPEQEEALRRRLRAMERDGQIVLTRRDGYGLPDKMNLLRGRIIGHKDGFGFLVPDDGSDDLYLSARQMQCVFHGDRVLARVAGTDKRNRREGIIAEVLERNTPSLVGRFFSEKGVDFVVPSNTRIAQDILLSPEEQVKAKEGQIVVVEIVSYPSFRKQAIGRITEILGDHMAPGLEIEVAIRNYNIPHTWPDAVQAEMQQFEEGFLPTDEKDRRDLQSLPFVTIDGADARDFDDAVYCERQKKQWRLVVAIADVSHYVNPSSELDKEAQARGNSVYFPNTVVPMLPEVLSNELCSLKPKVNRLCMVCDMLISPKGELKRFEFYPAVIHSRARLIYNDVAAWLDNKKCPPAYKAVLPHLHDLYALYQLLRESREKRGAIDFETTETRVIFGPNRKIKQIVPTERTVAHRIIEECMLLANVSAAHFLLKAKVPALFRVHAAPAAEKLADLKAFLAELGLRLPGGKVPKPEDYSVFLKSIAQRPDAHLIQTVLLRSLSQAVYSPDNIGHFGLAFDAYAHFTSPIRRYPDLVIHRAIRHVLAKRKPKKFMYDLASISRLGEHCSTTERRADEATREVLDWLKCEFMRDRVGETFEGLITNVTGFGLFVELKNIYVEGLVHVTALHNDYYQFDAKKHRLFGERSGITYRLGDSVRVKVGRVDLDQRKIDFELAEEEQTKRVKTTFKKKKKKKKYFDKK</sequence>
<evidence type="ECO:0000256" key="7">
    <source>
        <dbReference type="ARBA" id="ARBA00022884"/>
    </source>
</evidence>
<dbReference type="GO" id="GO:0008859">
    <property type="term" value="F:exoribonuclease II activity"/>
    <property type="evidence" value="ECO:0007669"/>
    <property type="project" value="UniProtKB-UniRule"/>
</dbReference>
<dbReference type="Pfam" id="PF08206">
    <property type="entry name" value="OB_RNB"/>
    <property type="match status" value="1"/>
</dbReference>
<keyword evidence="4 8" id="KW-0540">Nuclease</keyword>
<dbReference type="HAMAP" id="MF_01895">
    <property type="entry name" value="RNase_R"/>
    <property type="match status" value="1"/>
</dbReference>
<dbReference type="SMART" id="SM00357">
    <property type="entry name" value="CSP"/>
    <property type="match status" value="2"/>
</dbReference>
<dbReference type="InterPro" id="IPR013223">
    <property type="entry name" value="RNase_B_OB_dom"/>
</dbReference>
<dbReference type="SUPFAM" id="SSF50249">
    <property type="entry name" value="Nucleic acid-binding proteins"/>
    <property type="match status" value="4"/>
</dbReference>
<dbReference type="InterPro" id="IPR012340">
    <property type="entry name" value="NA-bd_OB-fold"/>
</dbReference>
<dbReference type="SMART" id="SM00316">
    <property type="entry name" value="S1"/>
    <property type="match status" value="1"/>
</dbReference>
<dbReference type="FunFam" id="2.40.50.140:FF:000213">
    <property type="entry name" value="Ribonuclease R"/>
    <property type="match status" value="1"/>
</dbReference>
<dbReference type="EMBL" id="AP018005">
    <property type="protein sequence ID" value="BBB15196.1"/>
    <property type="molecule type" value="Genomic_DNA"/>
</dbReference>
<keyword evidence="3 8" id="KW-0963">Cytoplasm</keyword>
<proteinExistence type="inferred from homology"/>
<dbReference type="InterPro" id="IPR022966">
    <property type="entry name" value="RNase_II/R_CS"/>
</dbReference>
<feature type="domain" description="S1 motif" evidence="9">
    <location>
        <begin position="643"/>
        <end position="724"/>
    </location>
</feature>
<dbReference type="InterPro" id="IPR001900">
    <property type="entry name" value="RNase_II/R"/>
</dbReference>
<dbReference type="GO" id="GO:0006402">
    <property type="term" value="P:mRNA catabolic process"/>
    <property type="evidence" value="ECO:0007669"/>
    <property type="project" value="TreeGrafter"/>
</dbReference>
<dbReference type="Pfam" id="PF08461">
    <property type="entry name" value="WHD_RNase_R"/>
    <property type="match status" value="1"/>
</dbReference>
<dbReference type="NCBIfam" id="NF008648">
    <property type="entry name" value="PRK11642.1"/>
    <property type="match status" value="1"/>
</dbReference>
<keyword evidence="11" id="KW-1185">Reference proteome</keyword>
<dbReference type="PANTHER" id="PTHR23355:SF9">
    <property type="entry name" value="DIS3-LIKE EXONUCLEASE 2"/>
    <property type="match status" value="1"/>
</dbReference>
<accession>A0A2Z5UU76</accession>
<reference evidence="10 11" key="1">
    <citation type="submission" date="2017-03" db="EMBL/GenBank/DDBJ databases">
        <title>The genome sequence of Candidatus Rickettsiella viridis.</title>
        <authorList>
            <person name="Nikoh N."/>
            <person name="Tsuchida T."/>
            <person name="Yamaguchi K."/>
            <person name="Maeda T."/>
            <person name="Shigenobu S."/>
            <person name="Fukatsu T."/>
        </authorList>
    </citation>
    <scope>NUCLEOTIDE SEQUENCE [LARGE SCALE GENOMIC DNA]</scope>
    <source>
        <strain evidence="10 11">Ap-RA04</strain>
    </source>
</reference>
<keyword evidence="5 8" id="KW-0378">Hydrolase</keyword>
<dbReference type="InterPro" id="IPR011129">
    <property type="entry name" value="CSD"/>
</dbReference>
<evidence type="ECO:0000256" key="8">
    <source>
        <dbReference type="HAMAP-Rule" id="MF_01895"/>
    </source>
</evidence>
<dbReference type="RefSeq" id="WP_126322673.1">
    <property type="nucleotide sequence ID" value="NZ_AP018005.1"/>
</dbReference>
<dbReference type="InterPro" id="IPR011805">
    <property type="entry name" value="RNase_R"/>
</dbReference>
<gene>
    <name evidence="8 10" type="primary">rnr</name>
    <name evidence="10" type="ORF">RVIR1_07000</name>
</gene>
<dbReference type="OrthoDB" id="9764149at2"/>
<dbReference type="PROSITE" id="PS50126">
    <property type="entry name" value="S1"/>
    <property type="match status" value="1"/>
</dbReference>
<dbReference type="Pfam" id="PF17876">
    <property type="entry name" value="CSD2"/>
    <property type="match status" value="1"/>
</dbReference>
<dbReference type="Gene3D" id="2.40.50.140">
    <property type="entry name" value="Nucleic acid-binding proteins"/>
    <property type="match status" value="2"/>
</dbReference>
<evidence type="ECO:0000256" key="4">
    <source>
        <dbReference type="ARBA" id="ARBA00022722"/>
    </source>
</evidence>
<dbReference type="InterPro" id="IPR050180">
    <property type="entry name" value="RNR_Ribonuclease"/>
</dbReference>
<dbReference type="InterPro" id="IPR003029">
    <property type="entry name" value="S1_domain"/>
</dbReference>
<protein>
    <recommendedName>
        <fullName evidence="8">Ribonuclease R</fullName>
        <shortName evidence="8">RNase R</shortName>
        <ecNumber evidence="8">3.1.13.1</ecNumber>
    </recommendedName>
</protein>
<dbReference type="PROSITE" id="PS01175">
    <property type="entry name" value="RIBONUCLEASE_II"/>
    <property type="match status" value="1"/>
</dbReference>
<dbReference type="EC" id="3.1.13.1" evidence="8"/>
<dbReference type="Proteomes" id="UP000282483">
    <property type="component" value="Chromosome"/>
</dbReference>
<dbReference type="GO" id="GO:0003723">
    <property type="term" value="F:RNA binding"/>
    <property type="evidence" value="ECO:0007669"/>
    <property type="project" value="UniProtKB-UniRule"/>
</dbReference>
<evidence type="ECO:0000256" key="3">
    <source>
        <dbReference type="ARBA" id="ARBA00022490"/>
    </source>
</evidence>
<dbReference type="InterPro" id="IPR040476">
    <property type="entry name" value="CSD2"/>
</dbReference>
<dbReference type="InterPro" id="IPR013668">
    <property type="entry name" value="RNase_R_HTH_12"/>
</dbReference>
<comment type="similarity">
    <text evidence="8">Belongs to the RNR ribonuclease family. RNase R subfamily.</text>
</comment>
<dbReference type="NCBIfam" id="TIGR02063">
    <property type="entry name" value="RNase_R"/>
    <property type="match status" value="1"/>
</dbReference>
<evidence type="ECO:0000256" key="6">
    <source>
        <dbReference type="ARBA" id="ARBA00022839"/>
    </source>
</evidence>